<dbReference type="InterPro" id="IPR037481">
    <property type="entry name" value="LacX"/>
</dbReference>
<evidence type="ECO:0000313" key="3">
    <source>
        <dbReference type="Proteomes" id="UP000254958"/>
    </source>
</evidence>
<dbReference type="RefSeq" id="WP_114725080.1">
    <property type="nucleotide sequence ID" value="NZ_BJMI01000015.1"/>
</dbReference>
<organism evidence="2 3">
    <name type="scientific">Gluconacetobacter liquefaciens</name>
    <name type="common">Acetobacter liquefaciens</name>
    <dbReference type="NCBI Taxonomy" id="89584"/>
    <lineage>
        <taxon>Bacteria</taxon>
        <taxon>Pseudomonadati</taxon>
        <taxon>Pseudomonadota</taxon>
        <taxon>Alphaproteobacteria</taxon>
        <taxon>Acetobacterales</taxon>
        <taxon>Acetobacteraceae</taxon>
        <taxon>Gluconacetobacter</taxon>
    </lineage>
</organism>
<gene>
    <name evidence="2" type="ORF">C7453_101111</name>
    <name evidence="1" type="ORF">HLH32_00555</name>
</gene>
<dbReference type="GO" id="GO:0005975">
    <property type="term" value="P:carbohydrate metabolic process"/>
    <property type="evidence" value="ECO:0007669"/>
    <property type="project" value="InterPro"/>
</dbReference>
<protein>
    <submittedName>
        <fullName evidence="1">Aldose 1-epimerase family protein</fullName>
    </submittedName>
    <submittedName>
        <fullName evidence="2">Galactose mutarotase-like enzyme</fullName>
    </submittedName>
</protein>
<dbReference type="SUPFAM" id="SSF74650">
    <property type="entry name" value="Galactose mutarotase-like"/>
    <property type="match status" value="1"/>
</dbReference>
<dbReference type="Proteomes" id="UP000254958">
    <property type="component" value="Unassembled WGS sequence"/>
</dbReference>
<dbReference type="EMBL" id="QQAW01000001">
    <property type="protein sequence ID" value="RDI40320.1"/>
    <property type="molecule type" value="Genomic_DNA"/>
</dbReference>
<evidence type="ECO:0000313" key="1">
    <source>
        <dbReference type="EMBL" id="MBB2184896.1"/>
    </source>
</evidence>
<dbReference type="Gene3D" id="2.70.98.10">
    <property type="match status" value="1"/>
</dbReference>
<reference evidence="2 3" key="1">
    <citation type="submission" date="2018-07" db="EMBL/GenBank/DDBJ databases">
        <title>Genomic Encyclopedia of Type Strains, Phase IV (KMG-IV): sequencing the most valuable type-strain genomes for metagenomic binning, comparative biology and taxonomic classification.</title>
        <authorList>
            <person name="Goeker M."/>
        </authorList>
    </citation>
    <scope>NUCLEOTIDE SEQUENCE [LARGE SCALE GENOMIC DNA]</scope>
    <source>
        <strain evidence="2 3">DSM 5603</strain>
    </source>
</reference>
<sequence length="294" mass="32499">MTDHVFSSGRITARVAGQGAELQSLADGAGQERLWSGLPAWPRRSPVLFPIVGRLPDDTAWIDGRPYHMTQHGFARDRAFTWQDRRADGCTLLLTDDADSRTIFPFRFVLALDYQAEGDTLHVRYRLHNPDPTQVLPASLGAHPAFAWPQRQGVAKQDHVLTFERPEPEPIRRIAGGLLQPEPFPTPIVGQTLALSDDLFTDDAIIMDDPASHRVSFHAPDGTGVTLAWKGFRELGLWTKPGADFLCIEPWHGFSTPQAFSGEFTNKPGLLHIGPGKEWHGSWSVTVDPKSASA</sequence>
<dbReference type="GO" id="GO:0016853">
    <property type="term" value="F:isomerase activity"/>
    <property type="evidence" value="ECO:0007669"/>
    <property type="project" value="InterPro"/>
</dbReference>
<dbReference type="Proteomes" id="UP000562982">
    <property type="component" value="Unassembled WGS sequence"/>
</dbReference>
<accession>A0A370GAT5</accession>
<dbReference type="CDD" id="cd09024">
    <property type="entry name" value="Aldose_epim_lacX"/>
    <property type="match status" value="1"/>
</dbReference>
<dbReference type="AlphaFoldDB" id="A0A370GAT5"/>
<dbReference type="Pfam" id="PF01263">
    <property type="entry name" value="Aldose_epim"/>
    <property type="match status" value="1"/>
</dbReference>
<comment type="caution">
    <text evidence="2">The sequence shown here is derived from an EMBL/GenBank/DDBJ whole genome shotgun (WGS) entry which is preliminary data.</text>
</comment>
<proteinExistence type="predicted"/>
<dbReference type="EMBL" id="JABEQI010000001">
    <property type="protein sequence ID" value="MBB2184896.1"/>
    <property type="molecule type" value="Genomic_DNA"/>
</dbReference>
<dbReference type="InterPro" id="IPR011013">
    <property type="entry name" value="Gal_mutarotase_sf_dom"/>
</dbReference>
<dbReference type="GO" id="GO:0030246">
    <property type="term" value="F:carbohydrate binding"/>
    <property type="evidence" value="ECO:0007669"/>
    <property type="project" value="InterPro"/>
</dbReference>
<dbReference type="InterPro" id="IPR008183">
    <property type="entry name" value="Aldose_1/G6P_1-epimerase"/>
</dbReference>
<keyword evidence="3" id="KW-1185">Reference proteome</keyword>
<reference evidence="1 4" key="2">
    <citation type="submission" date="2020-04" db="EMBL/GenBank/DDBJ databases">
        <title>Description of novel Gluconacetobacter.</title>
        <authorList>
            <person name="Sombolestani A."/>
        </authorList>
    </citation>
    <scope>NUCLEOTIDE SEQUENCE [LARGE SCALE GENOMIC DNA]</scope>
    <source>
        <strain evidence="1 4">LMG 1382</strain>
    </source>
</reference>
<dbReference type="OrthoDB" id="9795355at2"/>
<evidence type="ECO:0000313" key="2">
    <source>
        <dbReference type="EMBL" id="RDI40320.1"/>
    </source>
</evidence>
<evidence type="ECO:0000313" key="4">
    <source>
        <dbReference type="Proteomes" id="UP000562982"/>
    </source>
</evidence>
<name>A0A370GAT5_GLULI</name>
<dbReference type="InterPro" id="IPR014718">
    <property type="entry name" value="GH-type_carb-bd"/>
</dbReference>